<name>A0A2N5UE64_9BASI</name>
<dbReference type="GO" id="GO:0022625">
    <property type="term" value="C:cytosolic large ribosomal subunit"/>
    <property type="evidence" value="ECO:0007669"/>
    <property type="project" value="TreeGrafter"/>
</dbReference>
<evidence type="ECO:0000256" key="4">
    <source>
        <dbReference type="SAM" id="SignalP"/>
    </source>
</evidence>
<evidence type="ECO:0000256" key="2">
    <source>
        <dbReference type="ARBA" id="ARBA00022980"/>
    </source>
</evidence>
<dbReference type="CDD" id="cd13156">
    <property type="entry name" value="KOW_RPL6"/>
    <property type="match status" value="1"/>
</dbReference>
<dbReference type="GO" id="GO:0002181">
    <property type="term" value="P:cytoplasmic translation"/>
    <property type="evidence" value="ECO:0007669"/>
    <property type="project" value="TreeGrafter"/>
</dbReference>
<dbReference type="GO" id="GO:0003723">
    <property type="term" value="F:RNA binding"/>
    <property type="evidence" value="ECO:0007669"/>
    <property type="project" value="TreeGrafter"/>
</dbReference>
<dbReference type="EMBL" id="PGCI01000167">
    <property type="protein sequence ID" value="PLW36000.1"/>
    <property type="molecule type" value="Genomic_DNA"/>
</dbReference>
<dbReference type="GO" id="GO:0000027">
    <property type="term" value="P:ribosomal large subunit assembly"/>
    <property type="evidence" value="ECO:0007669"/>
    <property type="project" value="TreeGrafter"/>
</dbReference>
<dbReference type="PANTHER" id="PTHR10715:SF0">
    <property type="entry name" value="LARGE RIBOSOMAL SUBUNIT PROTEIN EL6"/>
    <property type="match status" value="1"/>
</dbReference>
<protein>
    <recommendedName>
        <fullName evidence="7">60S ribosomal protein L6</fullName>
    </recommendedName>
</protein>
<dbReference type="SUPFAM" id="SSF50104">
    <property type="entry name" value="Translation proteins SH3-like domain"/>
    <property type="match status" value="1"/>
</dbReference>
<evidence type="ECO:0000256" key="3">
    <source>
        <dbReference type="ARBA" id="ARBA00023274"/>
    </source>
</evidence>
<dbReference type="GO" id="GO:0003735">
    <property type="term" value="F:structural constituent of ribosome"/>
    <property type="evidence" value="ECO:0007669"/>
    <property type="project" value="InterPro"/>
</dbReference>
<dbReference type="FunFam" id="2.30.30.30:FF:000014">
    <property type="entry name" value="60S ribosomal protein L6"/>
    <property type="match status" value="1"/>
</dbReference>
<comment type="caution">
    <text evidence="5">The sequence shown here is derived from an EMBL/GenBank/DDBJ whole genome shotgun (WGS) entry which is preliminary data.</text>
</comment>
<dbReference type="InterPro" id="IPR008991">
    <property type="entry name" value="Translation_prot_SH3-like_sf"/>
</dbReference>
<dbReference type="InterPro" id="IPR041997">
    <property type="entry name" value="Ribosomal_eL6_KOW"/>
</dbReference>
<evidence type="ECO:0000256" key="1">
    <source>
        <dbReference type="ARBA" id="ARBA00010592"/>
    </source>
</evidence>
<proteinExistence type="inferred from homology"/>
<evidence type="ECO:0008006" key="7">
    <source>
        <dbReference type="Google" id="ProtNLM"/>
    </source>
</evidence>
<reference evidence="5 6" key="1">
    <citation type="submission" date="2017-11" db="EMBL/GenBank/DDBJ databases">
        <title>De novo assembly and phasing of dikaryotic genomes from two isolates of Puccinia coronata f. sp. avenae, the causal agent of oat crown rust.</title>
        <authorList>
            <person name="Miller M.E."/>
            <person name="Zhang Y."/>
            <person name="Omidvar V."/>
            <person name="Sperschneider J."/>
            <person name="Schwessinger B."/>
            <person name="Raley C."/>
            <person name="Palmer J.M."/>
            <person name="Garnica D."/>
            <person name="Upadhyaya N."/>
            <person name="Rathjen J."/>
            <person name="Taylor J.M."/>
            <person name="Park R.F."/>
            <person name="Dodds P.N."/>
            <person name="Hirsch C.D."/>
            <person name="Kianian S.F."/>
            <person name="Figueroa M."/>
        </authorList>
    </citation>
    <scope>NUCLEOTIDE SEQUENCE [LARGE SCALE GENOMIC DNA]</scope>
    <source>
        <strain evidence="5">12SD80</strain>
    </source>
</reference>
<feature type="chain" id="PRO_5014659273" description="60S ribosomal protein L6" evidence="4">
    <location>
        <begin position="25"/>
        <end position="519"/>
    </location>
</feature>
<evidence type="ECO:0000313" key="5">
    <source>
        <dbReference type="EMBL" id="PLW36000.1"/>
    </source>
</evidence>
<feature type="signal peptide" evidence="4">
    <location>
        <begin position="1"/>
        <end position="24"/>
    </location>
</feature>
<dbReference type="PANTHER" id="PTHR10715">
    <property type="entry name" value="60S RIBOSOMAL PROTEIN L6"/>
    <property type="match status" value="1"/>
</dbReference>
<comment type="similarity">
    <text evidence="1">Belongs to the eukaryotic ribosomal protein eL6 family.</text>
</comment>
<keyword evidence="3" id="KW-0687">Ribonucleoprotein</keyword>
<dbReference type="InterPro" id="IPR000915">
    <property type="entry name" value="60S_ribosomal_eL6"/>
</dbReference>
<evidence type="ECO:0000313" key="6">
    <source>
        <dbReference type="Proteomes" id="UP000235392"/>
    </source>
</evidence>
<keyword evidence="4" id="KW-0732">Signal</keyword>
<dbReference type="Gene3D" id="2.30.30.30">
    <property type="match status" value="1"/>
</dbReference>
<dbReference type="InterPro" id="IPR014722">
    <property type="entry name" value="Rib_uL2_dom2"/>
</dbReference>
<dbReference type="Proteomes" id="UP000235392">
    <property type="component" value="Unassembled WGS sequence"/>
</dbReference>
<accession>A0A2N5UE64</accession>
<gene>
    <name evidence="5" type="ORF">PCASD_13805</name>
</gene>
<keyword evidence="2" id="KW-0689">Ribosomal protein</keyword>
<dbReference type="Pfam" id="PF01159">
    <property type="entry name" value="Ribosomal_L6e"/>
    <property type="match status" value="1"/>
</dbReference>
<organism evidence="5 6">
    <name type="scientific">Puccinia coronata f. sp. avenae</name>
    <dbReference type="NCBI Taxonomy" id="200324"/>
    <lineage>
        <taxon>Eukaryota</taxon>
        <taxon>Fungi</taxon>
        <taxon>Dikarya</taxon>
        <taxon>Basidiomycota</taxon>
        <taxon>Pucciniomycotina</taxon>
        <taxon>Pucciniomycetes</taxon>
        <taxon>Pucciniales</taxon>
        <taxon>Pucciniaceae</taxon>
        <taxon>Puccinia</taxon>
    </lineage>
</organism>
<dbReference type="AlphaFoldDB" id="A0A2N5UE64"/>
<sequence>MTKHPFLLILMLISMFLVFKTVRSHFSSDLARFGDLHTIVESSRTAKRLPDTKTLIIIPDTEPIIIDEYTDENMLFRVEMRMIKYNSAFEVPANFKFYKKIDLAKKESITFKNPLDKTQCLTLILDENRKSSPFPSSITLFNRNKDVSFTYTFYHKVAKLISEETAIGPDRAHTYRFDGKLSGEMDCRTFRSVEDSVGAARHLSGPEWPPGASSRSAGGLCHAVTGSAAAHPAIRCGFSAVLKLARRIGTTRNTSRRQGLQDQQLPIQPMAVTSKKTHPRNRAIGPLVNRLTKSQLYSKKALYKRPHKPIPATKVAEVDYAATKTVKVGGAKNGGERLVPVHKAPRFYPTEVQSKPKKPRKAHRAPGLRSTLTPGTVVIILAGRFRGKRAVFLKQLESGLLMVSGPFKVNGVPLRRVNQAYVIATQTKVDISDLKLEEKFNDAYFAKEKKTRDQRAKAKEFFAENGEREKKKCPDSRIADQKTVDKSLVAAIAKTPILAKYLATPFSLSNGDFPHRMKF</sequence>